<dbReference type="Proteomes" id="UP000593566">
    <property type="component" value="Unassembled WGS sequence"/>
</dbReference>
<evidence type="ECO:0000259" key="4">
    <source>
        <dbReference type="Pfam" id="PF24883"/>
    </source>
</evidence>
<proteinExistence type="predicted"/>
<keyword evidence="2" id="KW-0175">Coiled coil</keyword>
<dbReference type="Pfam" id="PF24883">
    <property type="entry name" value="NPHP3_N"/>
    <property type="match status" value="1"/>
</dbReference>
<comment type="caution">
    <text evidence="5">The sequence shown here is derived from an EMBL/GenBank/DDBJ whole genome shotgun (WGS) entry which is preliminary data.</text>
</comment>
<dbReference type="RefSeq" id="XP_037153060.1">
    <property type="nucleotide sequence ID" value="XM_037301426.1"/>
</dbReference>
<evidence type="ECO:0000313" key="6">
    <source>
        <dbReference type="Proteomes" id="UP000593566"/>
    </source>
</evidence>
<feature type="region of interest" description="Disordered" evidence="3">
    <location>
        <begin position="224"/>
        <end position="259"/>
    </location>
</feature>
<protein>
    <recommendedName>
        <fullName evidence="4">Nephrocystin 3-like N-terminal domain-containing protein</fullName>
    </recommendedName>
</protein>
<feature type="domain" description="Nephrocystin 3-like N-terminal" evidence="4">
    <location>
        <begin position="277"/>
        <end position="372"/>
    </location>
</feature>
<organism evidence="5 6">
    <name type="scientific">Letharia lupina</name>
    <dbReference type="NCBI Taxonomy" id="560253"/>
    <lineage>
        <taxon>Eukaryota</taxon>
        <taxon>Fungi</taxon>
        <taxon>Dikarya</taxon>
        <taxon>Ascomycota</taxon>
        <taxon>Pezizomycotina</taxon>
        <taxon>Lecanoromycetes</taxon>
        <taxon>OSLEUM clade</taxon>
        <taxon>Lecanoromycetidae</taxon>
        <taxon>Lecanorales</taxon>
        <taxon>Lecanorineae</taxon>
        <taxon>Parmeliaceae</taxon>
        <taxon>Letharia</taxon>
    </lineage>
</organism>
<dbReference type="InterPro" id="IPR056884">
    <property type="entry name" value="NPHP3-like_N"/>
</dbReference>
<evidence type="ECO:0000256" key="2">
    <source>
        <dbReference type="SAM" id="Coils"/>
    </source>
</evidence>
<keyword evidence="1" id="KW-0677">Repeat</keyword>
<dbReference type="AlphaFoldDB" id="A0A8H6FD64"/>
<gene>
    <name evidence="5" type="ORF">HO133_010574</name>
</gene>
<evidence type="ECO:0000256" key="3">
    <source>
        <dbReference type="SAM" id="MobiDB-lite"/>
    </source>
</evidence>
<evidence type="ECO:0000313" key="5">
    <source>
        <dbReference type="EMBL" id="KAF6224000.1"/>
    </source>
</evidence>
<feature type="compositionally biased region" description="Basic and acidic residues" evidence="3">
    <location>
        <begin position="246"/>
        <end position="259"/>
    </location>
</feature>
<feature type="coiled-coil region" evidence="2">
    <location>
        <begin position="130"/>
        <end position="221"/>
    </location>
</feature>
<name>A0A8H6FD64_9LECA</name>
<reference evidence="5 6" key="1">
    <citation type="journal article" date="2020" name="Genomics">
        <title>Complete, high-quality genomes from long-read metagenomic sequencing of two wolf lichen thalli reveals enigmatic genome architecture.</title>
        <authorList>
            <person name="McKenzie S.K."/>
            <person name="Walston R.F."/>
            <person name="Allen J.L."/>
        </authorList>
    </citation>
    <scope>NUCLEOTIDE SEQUENCE [LARGE SCALE GENOMIC DNA]</scope>
    <source>
        <strain evidence="5">WasteWater1</strain>
    </source>
</reference>
<dbReference type="GeneID" id="59338964"/>
<dbReference type="EMBL" id="JACCJB010000009">
    <property type="protein sequence ID" value="KAF6224000.1"/>
    <property type="molecule type" value="Genomic_DNA"/>
</dbReference>
<feature type="region of interest" description="Disordered" evidence="3">
    <location>
        <begin position="45"/>
        <end position="106"/>
    </location>
</feature>
<sequence>MADQQTMPLRDRYGEWISEAFEKKEGDMDAVKEHRLEEANRLARGALNLGKERHSSRTFRGLQKVDNGSKRTPSELRTGSTKPGSGGSVPLLTPPRSPTKSGVSTGTSVAITPVVEITDSQEVADIRNSLRNHEYEILSLRMQLEDIRAEVQDLHKQCRKASEDYANAVCRDDEENLKRFEKREEKLKKLLEQKNQAIDGLQEEIVEKKRCEGELKEKLAEVEGRDKAREAMPTQVEKTVSDGSDTVEKGNRKGKDTSVRAKQRAIGSWEFRRKKGENETPLSAGMAGTGKSTIAQTIARTLTKQKRLAANFIFSRGRGDLSDTGKFFSIVAIQLAATSRRLKHYICEAIARNEGISRQSMRDQWTKLVYQPLLKLGDR</sequence>
<keyword evidence="6" id="KW-1185">Reference proteome</keyword>
<evidence type="ECO:0000256" key="1">
    <source>
        <dbReference type="ARBA" id="ARBA00022737"/>
    </source>
</evidence>
<accession>A0A8H6FD64</accession>